<comment type="caution">
    <text evidence="5">The sequence shown here is derived from an EMBL/GenBank/DDBJ whole genome shotgun (WGS) entry which is preliminary data.</text>
</comment>
<keyword evidence="3 5" id="KW-0067">ATP-binding</keyword>
<dbReference type="InterPro" id="IPR003593">
    <property type="entry name" value="AAA+_ATPase"/>
</dbReference>
<dbReference type="GO" id="GO:0055052">
    <property type="term" value="C:ATP-binding cassette (ABC) transporter complex, substrate-binding subunit-containing"/>
    <property type="evidence" value="ECO:0007669"/>
    <property type="project" value="TreeGrafter"/>
</dbReference>
<dbReference type="PANTHER" id="PTHR43875:SF1">
    <property type="entry name" value="OSMOPROTECTIVE COMPOUNDS UPTAKE ATP-BINDING PROTEIN GGTA"/>
    <property type="match status" value="1"/>
</dbReference>
<dbReference type="InterPro" id="IPR017871">
    <property type="entry name" value="ABC_transporter-like_CS"/>
</dbReference>
<sequence>MANLSLKHIYKVYPNGTKAVNDFNMEIEDKEFIVFVGPSGCGKSTMLRMIAGLEDISAGELSIGETVVNDVEPKDRDIAMVFQNYALYPHMTVYENIAFGLRVRKMSNEEIHERVVHAAEILGIKDYLDRKPKEMSGGQRQRVSLGRAIVRNPKVMLLDEPLSNLDAKLRTQMRAEILKLHKQLNTTFIYVTHDQVEAMTMGTRIVVMKSGFVQQIDTPKNLYRYPENKFVAGFIGTPQMNFFEGTLKRDGNKVAIAFKNTDASIYVPYEFLRKVRPKYLNGEASVCIGIRAEDVAIAPNVVSASPYKIRMAVSHVEDLGDESLIYGDINLNGDGYSESPTRIIVKTTLSHEYRSGEVCEVAFNVKKLHFFDAETEETIVPRIPEVNEASCEVRDGVLTWMRNSVKLPPAFGDLDGKGTVLIPTNAITFDGNLDANVVGCEQVLGKHLISLEMNGERMFAVSDTEMPLQAVKVGLDLKRITLTIDGRTHEPLHEVVQFKGKVIKKKETEVREVGGKSKRQKVINFYLDVSGAQFVAPEHIARKVFSTLSPRAVFATDFLYEFTPYDIKIDGKGIEGEVTGMYDYGAEKFAQIRIGEDSVNVHIDAPVSGKVFLSPNFDRAGVIEAARGIRII</sequence>
<dbReference type="InterPro" id="IPR015855">
    <property type="entry name" value="ABC_transpr_MalK-like"/>
</dbReference>
<dbReference type="PROSITE" id="PS00211">
    <property type="entry name" value="ABC_TRANSPORTER_1"/>
    <property type="match status" value="1"/>
</dbReference>
<dbReference type="GO" id="GO:0016887">
    <property type="term" value="F:ATP hydrolysis activity"/>
    <property type="evidence" value="ECO:0007669"/>
    <property type="project" value="InterPro"/>
</dbReference>
<dbReference type="InterPro" id="IPR012340">
    <property type="entry name" value="NA-bd_OB-fold"/>
</dbReference>
<dbReference type="InterPro" id="IPR008995">
    <property type="entry name" value="Mo/tungstate-bd_C_term_dom"/>
</dbReference>
<dbReference type="GO" id="GO:0140359">
    <property type="term" value="F:ABC-type transporter activity"/>
    <property type="evidence" value="ECO:0007669"/>
    <property type="project" value="InterPro"/>
</dbReference>
<gene>
    <name evidence="5" type="primary">ugpC</name>
    <name evidence="5" type="ORF">H9729_02665</name>
</gene>
<evidence type="ECO:0000313" key="5">
    <source>
        <dbReference type="EMBL" id="HIY96568.1"/>
    </source>
</evidence>
<dbReference type="InterPro" id="IPR027417">
    <property type="entry name" value="P-loop_NTPase"/>
</dbReference>
<dbReference type="SUPFAM" id="SSF50331">
    <property type="entry name" value="MOP-like"/>
    <property type="match status" value="1"/>
</dbReference>
<evidence type="ECO:0000256" key="2">
    <source>
        <dbReference type="ARBA" id="ARBA00022741"/>
    </source>
</evidence>
<dbReference type="Gene3D" id="3.40.50.300">
    <property type="entry name" value="P-loop containing nucleotide triphosphate hydrolases"/>
    <property type="match status" value="1"/>
</dbReference>
<accession>A0A9D1ZW51</accession>
<dbReference type="Gene3D" id="2.40.50.140">
    <property type="entry name" value="Nucleic acid-binding proteins"/>
    <property type="match status" value="1"/>
</dbReference>
<dbReference type="AlphaFoldDB" id="A0A9D1ZW51"/>
<dbReference type="PROSITE" id="PS50893">
    <property type="entry name" value="ABC_TRANSPORTER_2"/>
    <property type="match status" value="1"/>
</dbReference>
<evidence type="ECO:0000313" key="6">
    <source>
        <dbReference type="Proteomes" id="UP000886750"/>
    </source>
</evidence>
<keyword evidence="1" id="KW-0813">Transport</keyword>
<name>A0A9D1ZW51_9FIRM</name>
<organism evidence="5 6">
    <name type="scientific">Candidatus Borkfalkia excrementigallinarum</name>
    <dbReference type="NCBI Taxonomy" id="2838506"/>
    <lineage>
        <taxon>Bacteria</taxon>
        <taxon>Bacillati</taxon>
        <taxon>Bacillota</taxon>
        <taxon>Clostridia</taxon>
        <taxon>Christensenellales</taxon>
        <taxon>Christensenellaceae</taxon>
        <taxon>Candidatus Borkfalkia</taxon>
    </lineage>
</organism>
<dbReference type="SUPFAM" id="SSF52540">
    <property type="entry name" value="P-loop containing nucleoside triphosphate hydrolases"/>
    <property type="match status" value="1"/>
</dbReference>
<reference evidence="5" key="1">
    <citation type="journal article" date="2021" name="PeerJ">
        <title>Extensive microbial diversity within the chicken gut microbiome revealed by metagenomics and culture.</title>
        <authorList>
            <person name="Gilroy R."/>
            <person name="Ravi A."/>
            <person name="Getino M."/>
            <person name="Pursley I."/>
            <person name="Horton D.L."/>
            <person name="Alikhan N.F."/>
            <person name="Baker D."/>
            <person name="Gharbi K."/>
            <person name="Hall N."/>
            <person name="Watson M."/>
            <person name="Adriaenssens E.M."/>
            <person name="Foster-Nyarko E."/>
            <person name="Jarju S."/>
            <person name="Secka A."/>
            <person name="Antonio M."/>
            <person name="Oren A."/>
            <person name="Chaudhuri R.R."/>
            <person name="La Ragione R."/>
            <person name="Hildebrand F."/>
            <person name="Pallen M.J."/>
        </authorList>
    </citation>
    <scope>NUCLEOTIDE SEQUENCE</scope>
    <source>
        <strain evidence="5">1345</strain>
    </source>
</reference>
<evidence type="ECO:0000259" key="4">
    <source>
        <dbReference type="PROSITE" id="PS50893"/>
    </source>
</evidence>
<proteinExistence type="predicted"/>
<dbReference type="EMBL" id="DXCQ01000026">
    <property type="protein sequence ID" value="HIY96568.1"/>
    <property type="molecule type" value="Genomic_DNA"/>
</dbReference>
<dbReference type="NCBIfam" id="NF008653">
    <property type="entry name" value="PRK11650.1"/>
    <property type="match status" value="1"/>
</dbReference>
<dbReference type="Pfam" id="PF00005">
    <property type="entry name" value="ABC_tran"/>
    <property type="match status" value="1"/>
</dbReference>
<dbReference type="InterPro" id="IPR003439">
    <property type="entry name" value="ABC_transporter-like_ATP-bd"/>
</dbReference>
<protein>
    <submittedName>
        <fullName evidence="5">Sn-glycerol-3-phosphate ABC transporter ATP-binding protein UgpC</fullName>
    </submittedName>
</protein>
<keyword evidence="2" id="KW-0547">Nucleotide-binding</keyword>
<evidence type="ECO:0000256" key="3">
    <source>
        <dbReference type="ARBA" id="ARBA00022840"/>
    </source>
</evidence>
<dbReference type="PANTHER" id="PTHR43875">
    <property type="entry name" value="MALTODEXTRIN IMPORT ATP-BINDING PROTEIN MSMX"/>
    <property type="match status" value="1"/>
</dbReference>
<feature type="domain" description="ABC transporter" evidence="4">
    <location>
        <begin position="4"/>
        <end position="235"/>
    </location>
</feature>
<dbReference type="InterPro" id="IPR047641">
    <property type="entry name" value="ABC_transpr_MalK/UgpC-like"/>
</dbReference>
<reference evidence="5" key="2">
    <citation type="submission" date="2021-04" db="EMBL/GenBank/DDBJ databases">
        <authorList>
            <person name="Gilroy R."/>
        </authorList>
    </citation>
    <scope>NUCLEOTIDE SEQUENCE</scope>
    <source>
        <strain evidence="5">1345</strain>
    </source>
</reference>
<dbReference type="SMART" id="SM00382">
    <property type="entry name" value="AAA"/>
    <property type="match status" value="1"/>
</dbReference>
<dbReference type="CDD" id="cd03301">
    <property type="entry name" value="ABC_MalK_N"/>
    <property type="match status" value="1"/>
</dbReference>
<dbReference type="FunFam" id="3.40.50.300:FF:000042">
    <property type="entry name" value="Maltose/maltodextrin ABC transporter, ATP-binding protein"/>
    <property type="match status" value="1"/>
</dbReference>
<dbReference type="GO" id="GO:0005524">
    <property type="term" value="F:ATP binding"/>
    <property type="evidence" value="ECO:0007669"/>
    <property type="project" value="UniProtKB-KW"/>
</dbReference>
<dbReference type="GO" id="GO:0008643">
    <property type="term" value="P:carbohydrate transport"/>
    <property type="evidence" value="ECO:0007669"/>
    <property type="project" value="InterPro"/>
</dbReference>
<evidence type="ECO:0000256" key="1">
    <source>
        <dbReference type="ARBA" id="ARBA00022448"/>
    </source>
</evidence>
<dbReference type="Gene3D" id="2.40.50.100">
    <property type="match status" value="1"/>
</dbReference>
<dbReference type="Proteomes" id="UP000886750">
    <property type="component" value="Unassembled WGS sequence"/>
</dbReference>